<accession>A0ABN9L5Y5</accession>
<feature type="compositionally biased region" description="Basic residues" evidence="3">
    <location>
        <begin position="74"/>
        <end position="84"/>
    </location>
</feature>
<reference evidence="5" key="1">
    <citation type="submission" date="2023-07" db="EMBL/GenBank/DDBJ databases">
        <authorList>
            <person name="Stuckert A."/>
        </authorList>
    </citation>
    <scope>NUCLEOTIDE SEQUENCE</scope>
</reference>
<dbReference type="InterPro" id="IPR036638">
    <property type="entry name" value="HLH_DNA-bd_sf"/>
</dbReference>
<evidence type="ECO:0000256" key="1">
    <source>
        <dbReference type="ARBA" id="ARBA00023015"/>
    </source>
</evidence>
<keyword evidence="1" id="KW-0805">Transcription regulation</keyword>
<dbReference type="SMART" id="SM00353">
    <property type="entry name" value="HLH"/>
    <property type="match status" value="1"/>
</dbReference>
<feature type="domain" description="BHLH" evidence="4">
    <location>
        <begin position="94"/>
        <end position="146"/>
    </location>
</feature>
<evidence type="ECO:0000313" key="6">
    <source>
        <dbReference type="Proteomes" id="UP001176940"/>
    </source>
</evidence>
<keyword evidence="2" id="KW-0804">Transcription</keyword>
<dbReference type="PANTHER" id="PTHR19290">
    <property type="entry name" value="BASIC HELIX-LOOP-HELIX PROTEIN NEUROGENIN-RELATED"/>
    <property type="match status" value="1"/>
</dbReference>
<feature type="compositionally biased region" description="Acidic residues" evidence="3">
    <location>
        <begin position="54"/>
        <end position="71"/>
    </location>
</feature>
<proteinExistence type="predicted"/>
<dbReference type="InterPro" id="IPR050359">
    <property type="entry name" value="bHLH_transcription_factors"/>
</dbReference>
<feature type="compositionally biased region" description="Basic and acidic residues" evidence="3">
    <location>
        <begin position="21"/>
        <end position="36"/>
    </location>
</feature>
<dbReference type="SUPFAM" id="SSF47459">
    <property type="entry name" value="HLH, helix-loop-helix DNA-binding domain"/>
    <property type="match status" value="1"/>
</dbReference>
<dbReference type="Gene3D" id="4.10.280.10">
    <property type="entry name" value="Helix-loop-helix DNA-binding domain"/>
    <property type="match status" value="1"/>
</dbReference>
<dbReference type="Pfam" id="PF00010">
    <property type="entry name" value="HLH"/>
    <property type="match status" value="1"/>
</dbReference>
<dbReference type="PANTHER" id="PTHR19290:SF9">
    <property type="entry name" value="NEUROGENIC DIFFERENTIATION FACTOR 6"/>
    <property type="match status" value="1"/>
</dbReference>
<dbReference type="PROSITE" id="PS50888">
    <property type="entry name" value="BHLH"/>
    <property type="match status" value="1"/>
</dbReference>
<keyword evidence="6" id="KW-1185">Reference proteome</keyword>
<comment type="caution">
    <text evidence="5">The sequence shown here is derived from an EMBL/GenBank/DDBJ whole genome shotgun (WGS) entry which is preliminary data.</text>
</comment>
<evidence type="ECO:0000313" key="5">
    <source>
        <dbReference type="EMBL" id="CAJ0934115.1"/>
    </source>
</evidence>
<evidence type="ECO:0000256" key="3">
    <source>
        <dbReference type="SAM" id="MobiDB-lite"/>
    </source>
</evidence>
<dbReference type="Proteomes" id="UP001176940">
    <property type="component" value="Unassembled WGS sequence"/>
</dbReference>
<evidence type="ECO:0000259" key="4">
    <source>
        <dbReference type="PROSITE" id="PS50888"/>
    </source>
</evidence>
<evidence type="ECO:0000256" key="2">
    <source>
        <dbReference type="ARBA" id="ARBA00023163"/>
    </source>
</evidence>
<dbReference type="CDD" id="cd19721">
    <property type="entry name" value="bHLH_TS_NeuroD4_ATOH3"/>
    <property type="match status" value="1"/>
</dbReference>
<sequence>MLTLPFDESVVMTESQLCRKYVRENEEQRPAKKVESCAKQIMSQGKNIKRTPEEETEQEEEEEDKEEEDENGLPRRRGPRKKKMTKVRIERIKVRRVEANARERGRMHGLNDALDNLRKVVPCYSKTQKLSKIETLRLAKNYIWALSEILRIGKRPDLLTFVQNLCKALSLAPHQVMEALTIPRQESRTITVVLMNLFYESTSPECTSPQFEGPLSPPSMNYNGIFSLKQEEALDYGKNYNYGMHYCAVPGRGPLGQSSMFRLPTDSHFPYDFHLRSQSLSMQDELNAVFHN</sequence>
<gene>
    <name evidence="5" type="ORF">RIMI_LOCUS5780607</name>
</gene>
<dbReference type="EMBL" id="CAUEEQ010010060">
    <property type="protein sequence ID" value="CAJ0934115.1"/>
    <property type="molecule type" value="Genomic_DNA"/>
</dbReference>
<protein>
    <recommendedName>
        <fullName evidence="4">BHLH domain-containing protein</fullName>
    </recommendedName>
</protein>
<organism evidence="5 6">
    <name type="scientific">Ranitomeya imitator</name>
    <name type="common">mimic poison frog</name>
    <dbReference type="NCBI Taxonomy" id="111125"/>
    <lineage>
        <taxon>Eukaryota</taxon>
        <taxon>Metazoa</taxon>
        <taxon>Chordata</taxon>
        <taxon>Craniata</taxon>
        <taxon>Vertebrata</taxon>
        <taxon>Euteleostomi</taxon>
        <taxon>Amphibia</taxon>
        <taxon>Batrachia</taxon>
        <taxon>Anura</taxon>
        <taxon>Neobatrachia</taxon>
        <taxon>Hyloidea</taxon>
        <taxon>Dendrobatidae</taxon>
        <taxon>Dendrobatinae</taxon>
        <taxon>Ranitomeya</taxon>
    </lineage>
</organism>
<name>A0ABN9L5Y5_9NEOB</name>
<feature type="region of interest" description="Disordered" evidence="3">
    <location>
        <begin position="21"/>
        <end position="84"/>
    </location>
</feature>
<dbReference type="InterPro" id="IPR011598">
    <property type="entry name" value="bHLH_dom"/>
</dbReference>